<dbReference type="Proteomes" id="UP000184267">
    <property type="component" value="Unassembled WGS sequence"/>
</dbReference>
<organism evidence="1 2">
    <name type="scientific">Trametes pubescens</name>
    <name type="common">White-rot fungus</name>
    <dbReference type="NCBI Taxonomy" id="154538"/>
    <lineage>
        <taxon>Eukaryota</taxon>
        <taxon>Fungi</taxon>
        <taxon>Dikarya</taxon>
        <taxon>Basidiomycota</taxon>
        <taxon>Agaricomycotina</taxon>
        <taxon>Agaricomycetes</taxon>
        <taxon>Polyporales</taxon>
        <taxon>Polyporaceae</taxon>
        <taxon>Trametes</taxon>
    </lineage>
</organism>
<comment type="caution">
    <text evidence="1">The sequence shown here is derived from an EMBL/GenBank/DDBJ whole genome shotgun (WGS) entry which is preliminary data.</text>
</comment>
<reference evidence="1 2" key="1">
    <citation type="submission" date="2016-10" db="EMBL/GenBank/DDBJ databases">
        <title>Genome sequence of the basidiomycete white-rot fungus Trametes pubescens.</title>
        <authorList>
            <person name="Makela M.R."/>
            <person name="Granchi Z."/>
            <person name="Peng M."/>
            <person name="De Vries R.P."/>
            <person name="Grigoriev I."/>
            <person name="Riley R."/>
            <person name="Hilden K."/>
        </authorList>
    </citation>
    <scope>NUCLEOTIDE SEQUENCE [LARGE SCALE GENOMIC DNA]</scope>
    <source>
        <strain evidence="1 2">FBCC735</strain>
    </source>
</reference>
<evidence type="ECO:0000313" key="2">
    <source>
        <dbReference type="Proteomes" id="UP000184267"/>
    </source>
</evidence>
<dbReference type="EMBL" id="MNAD01001042">
    <property type="protein sequence ID" value="OJT08503.1"/>
    <property type="molecule type" value="Genomic_DNA"/>
</dbReference>
<accession>A0A1M2VLS1</accession>
<evidence type="ECO:0000313" key="1">
    <source>
        <dbReference type="EMBL" id="OJT08503.1"/>
    </source>
</evidence>
<dbReference type="OMA" id="FACLAIQ"/>
<proteinExistence type="predicted"/>
<gene>
    <name evidence="1" type="ORF">TRAPUB_686</name>
</gene>
<dbReference type="OrthoDB" id="2734537at2759"/>
<keyword evidence="2" id="KW-1185">Reference proteome</keyword>
<sequence>METSILARETSCIPSENPYHPDTFVQHFDVPIVPRVPLHVGQRVKILTLTLHARAPTADDTYTPPRYTARDSGVVGEVTRVRSTSSAVTEFIVQNENDTSPIIFACLAIQHIQGQTVRMSLWEKIVRQIIRPPAPERCIPLELDAAVIREDETTRHREATDRREGQP</sequence>
<name>A0A1M2VLS1_TRAPU</name>
<dbReference type="AlphaFoldDB" id="A0A1M2VLS1"/>
<protein>
    <submittedName>
        <fullName evidence="1">Uncharacterized protein</fullName>
    </submittedName>
</protein>